<evidence type="ECO:0000259" key="7">
    <source>
        <dbReference type="Pfam" id="PF07635"/>
    </source>
</evidence>
<evidence type="ECO:0000256" key="1">
    <source>
        <dbReference type="SAM" id="MobiDB-lite"/>
    </source>
</evidence>
<dbReference type="STRING" id="1576369.SAMN05421753_1246"/>
<dbReference type="Pfam" id="PF07637">
    <property type="entry name" value="PSD5"/>
    <property type="match status" value="1"/>
</dbReference>
<proteinExistence type="predicted"/>
<name>A0A1I3SGN6_9PLAN</name>
<evidence type="ECO:0000313" key="10">
    <source>
        <dbReference type="Proteomes" id="UP000199518"/>
    </source>
</evidence>
<evidence type="ECO:0000259" key="3">
    <source>
        <dbReference type="Pfam" id="PF07624"/>
    </source>
</evidence>
<feature type="domain" description="DUF1585" evidence="3">
    <location>
        <begin position="788"/>
        <end position="861"/>
    </location>
</feature>
<evidence type="ECO:0000313" key="9">
    <source>
        <dbReference type="EMBL" id="SFJ57182.1"/>
    </source>
</evidence>
<dbReference type="AlphaFoldDB" id="A0A1I3SGN6"/>
<dbReference type="Pfam" id="PF07627">
    <property type="entry name" value="PSCyt3"/>
    <property type="match status" value="1"/>
</dbReference>
<sequence length="864" mass="96222">MLQTQFRFPRCLHVTTALALVFAGVSVCFGQPAPVPGAAFLKSHCYDCHDTDTKEGGLDLTKLKFDLSNPVIFAEWVKVHDRVRDGEMPPAKPKPTPKAQGDFVQGLARPLAMADAEFGKREGRSTWRRMNRYEYENTLRDVLGVPWLQVRDMLPEDGEAFRFNKVGDALDVSHVQMARYLSAAEYALREVVVASTAPASKTQRYYARDQGSFLSPLRFGEFNGSPERATFPILGTAADTAVLEEKGPNTVGESNPEQRELEAMGVVASAYEPLEPQFNAFRAPASGRYRLKLNALTFWAGPLDNKRWWVPNRALISPGRTREPVTLYAQSPPRQLRKLGTVDVTPDPSVVEITVDLLKGETIRPDAVRLFRSRPPAFRNPLATKEGQPGVAFRWLEVEGPLPVPSVGEGMKLLFGDLPVKVGANGQIEVKVKDPKTESRQMMAKFMRRAYRRPMDPADPKRFVNIVNLALESGVPFADAMLAGYSAVLCSPSFVTLEEHPGRLDDHALASRLSYFLWNSEPDAELRALATSGDLKKAEVLRRQTDRLLNDPRSQRFVEAFLDYWLDLRKSENTSPDAALYPDYHLDDYLVDSAIDETRAFFNELLKQDLPVRNLIDCDFVMINERLATHYGIPGVEGSAIRKVTLPKDHVRGGLLTQASILKVTANGTTTSPVTRGVWINERILGIPVPPPPSAVAAVEPDTRGATTIRQQLEKHRNDASCNKCHVKIDPTGFALENFDILGGWRVNYRAHDDDKKKPPQPAGYGHDGQPFEFDAGPVVDAAGSLPDGRTFKDVRELKKLLVTNERLLAQNLASQMIVFATGSPVRFADRQELEFMTDGAQSSKFCVRTIIQEVVLSKMFQNK</sequence>
<dbReference type="Pfam" id="PF07624">
    <property type="entry name" value="PSD2"/>
    <property type="match status" value="1"/>
</dbReference>
<feature type="signal peptide" evidence="2">
    <location>
        <begin position="1"/>
        <end position="19"/>
    </location>
</feature>
<gene>
    <name evidence="9" type="ORF">SAMN05421753_1246</name>
</gene>
<feature type="domain" description="DUF1587" evidence="4">
    <location>
        <begin position="128"/>
        <end position="192"/>
    </location>
</feature>
<evidence type="ECO:0000259" key="4">
    <source>
        <dbReference type="Pfam" id="PF07626"/>
    </source>
</evidence>
<dbReference type="Proteomes" id="UP000199518">
    <property type="component" value="Unassembled WGS sequence"/>
</dbReference>
<feature type="chain" id="PRO_5011561057" evidence="2">
    <location>
        <begin position="20"/>
        <end position="864"/>
    </location>
</feature>
<organism evidence="9 10">
    <name type="scientific">Planctomicrobium piriforme</name>
    <dbReference type="NCBI Taxonomy" id="1576369"/>
    <lineage>
        <taxon>Bacteria</taxon>
        <taxon>Pseudomonadati</taxon>
        <taxon>Planctomycetota</taxon>
        <taxon>Planctomycetia</taxon>
        <taxon>Planctomycetales</taxon>
        <taxon>Planctomycetaceae</taxon>
        <taxon>Planctomicrobium</taxon>
    </lineage>
</organism>
<dbReference type="InterPro" id="IPR013043">
    <property type="entry name" value="DUF1595"/>
</dbReference>
<evidence type="ECO:0000256" key="2">
    <source>
        <dbReference type="SAM" id="SignalP"/>
    </source>
</evidence>
<feature type="region of interest" description="Disordered" evidence="1">
    <location>
        <begin position="752"/>
        <end position="771"/>
    </location>
</feature>
<dbReference type="Pfam" id="PF07635">
    <property type="entry name" value="PSCyt1"/>
    <property type="match status" value="1"/>
</dbReference>
<evidence type="ECO:0000259" key="8">
    <source>
        <dbReference type="Pfam" id="PF07637"/>
    </source>
</evidence>
<feature type="domain" description="DUF1592" evidence="6">
    <location>
        <begin position="504"/>
        <end position="633"/>
    </location>
</feature>
<feature type="domain" description="DUF1588" evidence="5">
    <location>
        <begin position="652"/>
        <end position="747"/>
    </location>
</feature>
<protein>
    <submittedName>
        <fullName evidence="9">Planctomycete cytochrome C</fullName>
    </submittedName>
</protein>
<dbReference type="InterPro" id="IPR013036">
    <property type="entry name" value="DUF1587"/>
</dbReference>
<dbReference type="Pfam" id="PF07631">
    <property type="entry name" value="PSD4"/>
    <property type="match status" value="1"/>
</dbReference>
<accession>A0A1I3SGN6</accession>
<dbReference type="InterPro" id="IPR013042">
    <property type="entry name" value="DUF1592"/>
</dbReference>
<keyword evidence="2" id="KW-0732">Signal</keyword>
<dbReference type="OrthoDB" id="175242at2"/>
<feature type="domain" description="DUF1595" evidence="8">
    <location>
        <begin position="440"/>
        <end position="495"/>
    </location>
</feature>
<dbReference type="InterPro" id="IPR011478">
    <property type="entry name" value="DUF1585"/>
</dbReference>
<evidence type="ECO:0000259" key="6">
    <source>
        <dbReference type="Pfam" id="PF07631"/>
    </source>
</evidence>
<dbReference type="Pfam" id="PF07626">
    <property type="entry name" value="PSD3"/>
    <property type="match status" value="1"/>
</dbReference>
<dbReference type="RefSeq" id="WP_092056630.1">
    <property type="nucleotide sequence ID" value="NZ_FOQD01000024.1"/>
</dbReference>
<keyword evidence="10" id="KW-1185">Reference proteome</keyword>
<evidence type="ECO:0000259" key="5">
    <source>
        <dbReference type="Pfam" id="PF07627"/>
    </source>
</evidence>
<dbReference type="InterPro" id="IPR011429">
    <property type="entry name" value="Cyt_c_Planctomycete-type"/>
</dbReference>
<feature type="domain" description="Cytochrome C Planctomycete-type" evidence="7">
    <location>
        <begin position="45"/>
        <end position="91"/>
    </location>
</feature>
<reference evidence="10" key="1">
    <citation type="submission" date="2016-10" db="EMBL/GenBank/DDBJ databases">
        <authorList>
            <person name="Varghese N."/>
            <person name="Submissions S."/>
        </authorList>
    </citation>
    <scope>NUCLEOTIDE SEQUENCE [LARGE SCALE GENOMIC DNA]</scope>
    <source>
        <strain evidence="10">DSM 26348</strain>
    </source>
</reference>
<dbReference type="InterPro" id="IPR013039">
    <property type="entry name" value="DUF1588"/>
</dbReference>
<dbReference type="EMBL" id="FOQD01000024">
    <property type="protein sequence ID" value="SFJ57182.1"/>
    <property type="molecule type" value="Genomic_DNA"/>
</dbReference>